<proteinExistence type="predicted"/>
<dbReference type="EMBL" id="LS483476">
    <property type="protein sequence ID" value="SQI53619.1"/>
    <property type="molecule type" value="Genomic_DNA"/>
</dbReference>
<protein>
    <submittedName>
        <fullName evidence="1">Uncharacterized protein</fullName>
    </submittedName>
</protein>
<dbReference type="RefSeq" id="WP_066135867.1">
    <property type="nucleotide sequence ID" value="NZ_CBCSGM010000001.1"/>
</dbReference>
<dbReference type="STRING" id="1348624.GCA_001591545_00089"/>
<evidence type="ECO:0000313" key="2">
    <source>
        <dbReference type="Proteomes" id="UP000249134"/>
    </source>
</evidence>
<keyword evidence="2" id="KW-1185">Reference proteome</keyword>
<dbReference type="AlphaFoldDB" id="A0A2X4VTI7"/>
<reference evidence="1 2" key="1">
    <citation type="submission" date="2018-06" db="EMBL/GenBank/DDBJ databases">
        <authorList>
            <consortium name="Pathogen Informatics"/>
            <person name="Doyle S."/>
        </authorList>
    </citation>
    <scope>NUCLEOTIDE SEQUENCE [LARGE SCALE GENOMIC DNA]</scope>
    <source>
        <strain evidence="1 2">NCTC4824</strain>
    </source>
</reference>
<dbReference type="Proteomes" id="UP000249134">
    <property type="component" value="Chromosome 1"/>
</dbReference>
<evidence type="ECO:0000313" key="1">
    <source>
        <dbReference type="EMBL" id="SQI53619.1"/>
    </source>
</evidence>
<organism evidence="1 2">
    <name type="scientific">Lederbergia lenta</name>
    <name type="common">Bacillus lentus</name>
    <dbReference type="NCBI Taxonomy" id="1467"/>
    <lineage>
        <taxon>Bacteria</taxon>
        <taxon>Bacillati</taxon>
        <taxon>Bacillota</taxon>
        <taxon>Bacilli</taxon>
        <taxon>Bacillales</taxon>
        <taxon>Bacillaceae</taxon>
        <taxon>Lederbergia</taxon>
    </lineage>
</organism>
<name>A0A2X4VTI7_LEDLE</name>
<accession>A0A2X4VTI7</accession>
<dbReference type="KEGG" id="blen:NCTC4824_00989"/>
<gene>
    <name evidence="1" type="ORF">NCTC4824_00989</name>
</gene>
<sequence length="157" mass="18088">MLLLNGVTGLTDGSDGDYQQQDGKQFKKLCFSFVLPNGGKIINFTEPQIDTNFFKVEVEIFGRRRYILLNESYPFLAFASNVGYFSIDFVDESRLAELFSPFYCVVEAIELNEPLKIKLGPKNDILENDNELSRLELKEIAYWRPTKIGSVIFNHWD</sequence>